<dbReference type="InterPro" id="IPR020471">
    <property type="entry name" value="AKR"/>
</dbReference>
<proteinExistence type="predicted"/>
<dbReference type="STRING" id="98403.A0A151GF25"/>
<dbReference type="PANTHER" id="PTHR11732">
    <property type="entry name" value="ALDO/KETO REDUCTASE"/>
    <property type="match status" value="1"/>
</dbReference>
<sequence length="311" mass="33771">MAQTLSVGAQASRLARDLPLAGSSSVIPKLVYGTAWKKERTADLVYAALKAGFRALDTAAQPKHYDERGAGEGVRRAVAQGIVDRAQLFVQTKFTSPAGQNETTPYDLDASLVDKVHQSVRSSLAHFTLDGEDPYLDCLVLHSPMETMEETVTVWRTLESYTPHKIRNLGLSNTTLAILQQLHGTVARKPAVVQNRFYDGTGYEVPLRSFCRDENIVFQSFWTIGANPSLARSEPVRQVAAKAAVEAVAAYYSLVLGLGGVTILDGTTDEVHMKDDLDGVRTVASWAEADGVADWEAALKKFKSIVGDACV</sequence>
<evidence type="ECO:0000259" key="2">
    <source>
        <dbReference type="Pfam" id="PF00248"/>
    </source>
</evidence>
<dbReference type="SUPFAM" id="SSF51430">
    <property type="entry name" value="NAD(P)-linked oxidoreductase"/>
    <property type="match status" value="1"/>
</dbReference>
<dbReference type="InParanoid" id="A0A151GF25"/>
<dbReference type="Pfam" id="PF00248">
    <property type="entry name" value="Aldo_ket_red"/>
    <property type="match status" value="1"/>
</dbReference>
<dbReference type="EMBL" id="LAYC01000003">
    <property type="protein sequence ID" value="KYK55694.1"/>
    <property type="molecule type" value="Genomic_DNA"/>
</dbReference>
<comment type="caution">
    <text evidence="3">The sequence shown here is derived from an EMBL/GenBank/DDBJ whole genome shotgun (WGS) entry which is preliminary data.</text>
</comment>
<dbReference type="GO" id="GO:0016491">
    <property type="term" value="F:oxidoreductase activity"/>
    <property type="evidence" value="ECO:0007669"/>
    <property type="project" value="UniProtKB-KW"/>
</dbReference>
<evidence type="ECO:0000313" key="3">
    <source>
        <dbReference type="EMBL" id="KYK55694.1"/>
    </source>
</evidence>
<dbReference type="InterPro" id="IPR036812">
    <property type="entry name" value="NAD(P)_OxRdtase_dom_sf"/>
</dbReference>
<dbReference type="InterPro" id="IPR023210">
    <property type="entry name" value="NADP_OxRdtase_dom"/>
</dbReference>
<keyword evidence="1" id="KW-0560">Oxidoreductase</keyword>
<reference evidence="3 4" key="1">
    <citation type="journal article" date="2016" name="Sci. Rep.">
        <title>Insights into Adaptations to a Near-Obligate Nematode Endoparasitic Lifestyle from the Finished Genome of Drechmeria coniospora.</title>
        <authorList>
            <person name="Zhang L."/>
            <person name="Zhou Z."/>
            <person name="Guo Q."/>
            <person name="Fokkens L."/>
            <person name="Miskei M."/>
            <person name="Pocsi I."/>
            <person name="Zhang W."/>
            <person name="Chen M."/>
            <person name="Wang L."/>
            <person name="Sun Y."/>
            <person name="Donzelli B.G."/>
            <person name="Gibson D.M."/>
            <person name="Nelson D.R."/>
            <person name="Luo J.G."/>
            <person name="Rep M."/>
            <person name="Liu H."/>
            <person name="Yang S."/>
            <person name="Wang J."/>
            <person name="Krasnoff S.B."/>
            <person name="Xu Y."/>
            <person name="Molnar I."/>
            <person name="Lin M."/>
        </authorList>
    </citation>
    <scope>NUCLEOTIDE SEQUENCE [LARGE SCALE GENOMIC DNA]</scope>
    <source>
        <strain evidence="3 4">ARSEF 6962</strain>
    </source>
</reference>
<dbReference type="OrthoDB" id="5357513at2759"/>
<organism evidence="3 4">
    <name type="scientific">Drechmeria coniospora</name>
    <name type="common">Nematophagous fungus</name>
    <name type="synonym">Meria coniospora</name>
    <dbReference type="NCBI Taxonomy" id="98403"/>
    <lineage>
        <taxon>Eukaryota</taxon>
        <taxon>Fungi</taxon>
        <taxon>Dikarya</taxon>
        <taxon>Ascomycota</taxon>
        <taxon>Pezizomycotina</taxon>
        <taxon>Sordariomycetes</taxon>
        <taxon>Hypocreomycetidae</taxon>
        <taxon>Hypocreales</taxon>
        <taxon>Ophiocordycipitaceae</taxon>
        <taxon>Drechmeria</taxon>
    </lineage>
</organism>
<feature type="domain" description="NADP-dependent oxidoreductase" evidence="2">
    <location>
        <begin position="36"/>
        <end position="225"/>
    </location>
</feature>
<dbReference type="GeneID" id="63720301"/>
<dbReference type="AlphaFoldDB" id="A0A151GF25"/>
<keyword evidence="4" id="KW-1185">Reference proteome</keyword>
<dbReference type="Proteomes" id="UP000076580">
    <property type="component" value="Chromosome 03"/>
</dbReference>
<protein>
    <submittedName>
        <fullName evidence="3">Aldo-keto reductase</fullName>
    </submittedName>
</protein>
<accession>A0A151GF25</accession>
<dbReference type="RefSeq" id="XP_040655046.1">
    <property type="nucleotide sequence ID" value="XM_040804942.1"/>
</dbReference>
<name>A0A151GF25_DRECN</name>
<evidence type="ECO:0000256" key="1">
    <source>
        <dbReference type="ARBA" id="ARBA00023002"/>
    </source>
</evidence>
<gene>
    <name evidence="3" type="ORF">DCS_07658</name>
</gene>
<evidence type="ECO:0000313" key="4">
    <source>
        <dbReference type="Proteomes" id="UP000076580"/>
    </source>
</evidence>
<dbReference type="Gene3D" id="3.20.20.100">
    <property type="entry name" value="NADP-dependent oxidoreductase domain"/>
    <property type="match status" value="1"/>
</dbReference>